<evidence type="ECO:0000313" key="10">
    <source>
        <dbReference type="EMBL" id="CAF4538873.1"/>
    </source>
</evidence>
<dbReference type="Gene3D" id="3.30.160.60">
    <property type="entry name" value="Classic Zinc Finger"/>
    <property type="match status" value="1"/>
</dbReference>
<keyword evidence="3" id="KW-0862">Zinc</keyword>
<feature type="coiled-coil region" evidence="5">
    <location>
        <begin position="198"/>
        <end position="257"/>
    </location>
</feature>
<sequence>MATASSATNITDTSVNNLVKCAICLDFYDDPRCLPCSHTYCYKCIVDLCAEGLGQCPMRDNTFISSSMISKLPINRVAKDLVECIQKSAQSKVQSSIRTKCDTCKKVVCEFMCETCSKHYCTICLKLLHDIDAFKTHKMNIFVDESSSNLCSEHVDEKQKYWCSSCEKTVCSDCLLFKHKNHPFVTLEDISQITKTQLNSSAQRLTSMQEDLEKLNEKTTEAFHNHYQTHVKTKHHIENTINQLQKLLEERKKYLISTLSKNDAVQQKIIQTEKQAIDDNLKSVFIRTLFTKQVLKIGDIFQLVKVKNDVINYNQLVEEQSKLLLHGFTFDLQNFTTDRYLSKLQADLEYFGHISAETFFASSSGTRPLLKLSKLDGEEINQEFQGAYAYGYRFQLKSPLTLNAVLVKVASFSADFTIFILDNDDIVVQKKVIKTNDNNSTACKWITISIAFELKQNYYIFIWAKPTGQHSPLISCRESTYTLRQINEHVSVRSKRAKIDPLKNVDINTKLNVIYDALFSNDERNQAIPAIEMVLDT</sequence>
<evidence type="ECO:0000259" key="7">
    <source>
        <dbReference type="PROSITE" id="PS50119"/>
    </source>
</evidence>
<dbReference type="InterPro" id="IPR000315">
    <property type="entry name" value="Znf_B-box"/>
</dbReference>
<dbReference type="OrthoDB" id="342730at2759"/>
<evidence type="ECO:0008006" key="12">
    <source>
        <dbReference type="Google" id="ProtNLM"/>
    </source>
</evidence>
<evidence type="ECO:0000313" key="11">
    <source>
        <dbReference type="Proteomes" id="UP000663825"/>
    </source>
</evidence>
<dbReference type="PANTHER" id="PTHR25462">
    <property type="entry name" value="BONUS, ISOFORM C-RELATED"/>
    <property type="match status" value="1"/>
</dbReference>
<dbReference type="InterPro" id="IPR017907">
    <property type="entry name" value="Znf_RING_CS"/>
</dbReference>
<dbReference type="GO" id="GO:0008270">
    <property type="term" value="F:zinc ion binding"/>
    <property type="evidence" value="ECO:0007669"/>
    <property type="project" value="UniProtKB-KW"/>
</dbReference>
<feature type="domain" description="B box-type" evidence="7">
    <location>
        <begin position="96"/>
        <end position="142"/>
    </location>
</feature>
<keyword evidence="2 4" id="KW-0863">Zinc-finger</keyword>
<dbReference type="SUPFAM" id="SSF57850">
    <property type="entry name" value="RING/U-box"/>
    <property type="match status" value="1"/>
</dbReference>
<proteinExistence type="predicted"/>
<evidence type="ECO:0000256" key="2">
    <source>
        <dbReference type="ARBA" id="ARBA00022771"/>
    </source>
</evidence>
<dbReference type="Pfam" id="PF00643">
    <property type="entry name" value="zf-B_box"/>
    <property type="match status" value="1"/>
</dbReference>
<dbReference type="Pfam" id="PF00097">
    <property type="entry name" value="zf-C3HC4"/>
    <property type="match status" value="1"/>
</dbReference>
<dbReference type="AlphaFoldDB" id="A0A817T3H8"/>
<dbReference type="SMART" id="SM00184">
    <property type="entry name" value="RING"/>
    <property type="match status" value="1"/>
</dbReference>
<dbReference type="Proteomes" id="UP000663872">
    <property type="component" value="Unassembled WGS sequence"/>
</dbReference>
<dbReference type="Gene3D" id="3.30.40.10">
    <property type="entry name" value="Zinc/RING finger domain, C3HC4 (zinc finger)"/>
    <property type="match status" value="1"/>
</dbReference>
<dbReference type="Proteomes" id="UP000663825">
    <property type="component" value="Unassembled WGS sequence"/>
</dbReference>
<evidence type="ECO:0000256" key="3">
    <source>
        <dbReference type="ARBA" id="ARBA00022833"/>
    </source>
</evidence>
<feature type="domain" description="B box-type" evidence="7">
    <location>
        <begin position="146"/>
        <end position="187"/>
    </location>
</feature>
<dbReference type="CDD" id="cd16449">
    <property type="entry name" value="RING-HC"/>
    <property type="match status" value="1"/>
</dbReference>
<reference evidence="8" key="1">
    <citation type="submission" date="2021-02" db="EMBL/GenBank/DDBJ databases">
        <authorList>
            <person name="Nowell W R."/>
        </authorList>
    </citation>
    <scope>NUCLEOTIDE SEQUENCE</scope>
</reference>
<evidence type="ECO:0000256" key="1">
    <source>
        <dbReference type="ARBA" id="ARBA00022723"/>
    </source>
</evidence>
<evidence type="ECO:0000259" key="6">
    <source>
        <dbReference type="PROSITE" id="PS50089"/>
    </source>
</evidence>
<keyword evidence="1" id="KW-0479">Metal-binding</keyword>
<dbReference type="Proteomes" id="UP000663848">
    <property type="component" value="Unassembled WGS sequence"/>
</dbReference>
<dbReference type="SMART" id="SM00336">
    <property type="entry name" value="BBOX"/>
    <property type="match status" value="2"/>
</dbReference>
<dbReference type="PROSITE" id="PS50089">
    <property type="entry name" value="ZF_RING_2"/>
    <property type="match status" value="1"/>
</dbReference>
<dbReference type="PROSITE" id="PS50119">
    <property type="entry name" value="ZF_BBOX"/>
    <property type="match status" value="2"/>
</dbReference>
<keyword evidence="5" id="KW-0175">Coiled coil</keyword>
<protein>
    <recommendedName>
        <fullName evidence="12">B box-type domain-containing protein</fullName>
    </recommendedName>
</protein>
<dbReference type="InterPro" id="IPR013083">
    <property type="entry name" value="Znf_RING/FYVE/PHD"/>
</dbReference>
<dbReference type="EMBL" id="CAJNYT010004937">
    <property type="protein sequence ID" value="CAF3703248.1"/>
    <property type="molecule type" value="Genomic_DNA"/>
</dbReference>
<dbReference type="InterPro" id="IPR047153">
    <property type="entry name" value="TRIM45/56/19-like"/>
</dbReference>
<dbReference type="InterPro" id="IPR001841">
    <property type="entry name" value="Znf_RING"/>
</dbReference>
<feature type="domain" description="RING-type" evidence="6">
    <location>
        <begin position="21"/>
        <end position="58"/>
    </location>
</feature>
<dbReference type="PROSITE" id="PS00518">
    <property type="entry name" value="ZF_RING_1"/>
    <property type="match status" value="1"/>
</dbReference>
<accession>A0A817T3H8</accession>
<dbReference type="InterPro" id="IPR018957">
    <property type="entry name" value="Znf_C3HC4_RING-type"/>
</dbReference>
<comment type="caution">
    <text evidence="8">The sequence shown here is derived from an EMBL/GenBank/DDBJ whole genome shotgun (WGS) entry which is preliminary data.</text>
</comment>
<dbReference type="PANTHER" id="PTHR25462:SF296">
    <property type="entry name" value="MEIOTIC P26, ISOFORM F"/>
    <property type="match status" value="1"/>
</dbReference>
<dbReference type="SUPFAM" id="SSF57845">
    <property type="entry name" value="B-box zinc-binding domain"/>
    <property type="match status" value="1"/>
</dbReference>
<dbReference type="CDD" id="cd19757">
    <property type="entry name" value="Bbox1"/>
    <property type="match status" value="1"/>
</dbReference>
<evidence type="ECO:0000313" key="9">
    <source>
        <dbReference type="EMBL" id="CAF3703248.1"/>
    </source>
</evidence>
<evidence type="ECO:0000256" key="5">
    <source>
        <dbReference type="SAM" id="Coils"/>
    </source>
</evidence>
<gene>
    <name evidence="9" type="ORF">GRG538_LOCUS28496</name>
    <name evidence="10" type="ORF">QYT958_LOCUS7453</name>
    <name evidence="8" type="ORF">TIS948_LOCUS19002</name>
</gene>
<evidence type="ECO:0000256" key="4">
    <source>
        <dbReference type="PROSITE-ProRule" id="PRU00024"/>
    </source>
</evidence>
<evidence type="ECO:0000313" key="8">
    <source>
        <dbReference type="EMBL" id="CAF3307939.1"/>
    </source>
</evidence>
<dbReference type="EMBL" id="CAJOBR010000713">
    <property type="protein sequence ID" value="CAF4538873.1"/>
    <property type="molecule type" value="Genomic_DNA"/>
</dbReference>
<name>A0A817T3H8_9BILA</name>
<dbReference type="EMBL" id="CAJNXB010003307">
    <property type="protein sequence ID" value="CAF3307939.1"/>
    <property type="molecule type" value="Genomic_DNA"/>
</dbReference>
<dbReference type="CDD" id="cd19756">
    <property type="entry name" value="Bbox2"/>
    <property type="match status" value="1"/>
</dbReference>
<organism evidence="8 11">
    <name type="scientific">Rotaria socialis</name>
    <dbReference type="NCBI Taxonomy" id="392032"/>
    <lineage>
        <taxon>Eukaryota</taxon>
        <taxon>Metazoa</taxon>
        <taxon>Spiralia</taxon>
        <taxon>Gnathifera</taxon>
        <taxon>Rotifera</taxon>
        <taxon>Eurotatoria</taxon>
        <taxon>Bdelloidea</taxon>
        <taxon>Philodinida</taxon>
        <taxon>Philodinidae</taxon>
        <taxon>Rotaria</taxon>
    </lineage>
</organism>